<dbReference type="SUPFAM" id="SSF49452">
    <property type="entry name" value="Starch-binding domain-like"/>
    <property type="match status" value="1"/>
</dbReference>
<sequence length="383" mass="40174">MFPHPTCVSIQILCTRPHPIRTLASLLPKLTVPAIVGAASLCFLLSIPAKAKALAMPLRSVSGLPDAPAYSDPHGSGVILGTVTNPRGTGVGGVTITVSSQGLPSPIDVHSNANGKFRITGLAAGNYNVKASATGFLPATPPTVALGSGEHYKLSITIVPVPKAVTTVKVVASPVEIATAQVKLEEKQRILGFIPNFSTSYEWNAAPLTSKLKYDLALHVITDPYTFAVAAGLAGVEQGAGYYPGYGGGWQGYGKRFGASYADGAIARFTGGAVYASWLHQDPRYFYKGHGSTGSRLWYAIRSAFVARGDNGRAQPNYSELLGDFTAAGASNLYLSPHDRSARITIQNGLVVIAGDAIENVMREFLTKGLTSHIPPGANGQIQ</sequence>
<gene>
    <name evidence="1" type="ordered locus">ACP_0304</name>
</gene>
<evidence type="ECO:0000313" key="2">
    <source>
        <dbReference type="Proteomes" id="UP000002207"/>
    </source>
</evidence>
<keyword evidence="2" id="KW-1185">Reference proteome</keyword>
<dbReference type="HOGENOM" id="CLU_053531_0_0_0"/>
<dbReference type="InterPro" id="IPR013784">
    <property type="entry name" value="Carb-bd-like_fold"/>
</dbReference>
<dbReference type="EMBL" id="CP001472">
    <property type="protein sequence ID" value="ACO34211.1"/>
    <property type="molecule type" value="Genomic_DNA"/>
</dbReference>
<protein>
    <recommendedName>
        <fullName evidence="3">Carboxypeptidase regulatory-like domain-containing protein</fullName>
    </recommendedName>
</protein>
<dbReference type="Gene3D" id="2.60.40.1120">
    <property type="entry name" value="Carboxypeptidase-like, regulatory domain"/>
    <property type="match status" value="1"/>
</dbReference>
<dbReference type="eggNOG" id="ENOG502ZCCF">
    <property type="taxonomic scope" value="Bacteria"/>
</dbReference>
<dbReference type="AlphaFoldDB" id="C1F9F0"/>
<dbReference type="Proteomes" id="UP000002207">
    <property type="component" value="Chromosome"/>
</dbReference>
<organism evidence="1 2">
    <name type="scientific">Acidobacterium capsulatum (strain ATCC 51196 / DSM 11244 / BCRC 80197 / JCM 7670 / NBRC 15755 / NCIMB 13165 / 161)</name>
    <dbReference type="NCBI Taxonomy" id="240015"/>
    <lineage>
        <taxon>Bacteria</taxon>
        <taxon>Pseudomonadati</taxon>
        <taxon>Acidobacteriota</taxon>
        <taxon>Terriglobia</taxon>
        <taxon>Terriglobales</taxon>
        <taxon>Acidobacteriaceae</taxon>
        <taxon>Acidobacterium</taxon>
    </lineage>
</organism>
<evidence type="ECO:0000313" key="1">
    <source>
        <dbReference type="EMBL" id="ACO34211.1"/>
    </source>
</evidence>
<accession>C1F9F0</accession>
<evidence type="ECO:0008006" key="3">
    <source>
        <dbReference type="Google" id="ProtNLM"/>
    </source>
</evidence>
<dbReference type="Pfam" id="PF13620">
    <property type="entry name" value="CarboxypepD_reg"/>
    <property type="match status" value="1"/>
</dbReference>
<proteinExistence type="predicted"/>
<reference evidence="1 2" key="1">
    <citation type="journal article" date="2009" name="Appl. Environ. Microbiol.">
        <title>Three genomes from the phylum Acidobacteria provide insight into the lifestyles of these microorganisms in soils.</title>
        <authorList>
            <person name="Ward N.L."/>
            <person name="Challacombe J.F."/>
            <person name="Janssen P.H."/>
            <person name="Henrissat B."/>
            <person name="Coutinho P.M."/>
            <person name="Wu M."/>
            <person name="Xie G."/>
            <person name="Haft D.H."/>
            <person name="Sait M."/>
            <person name="Badger J."/>
            <person name="Barabote R.D."/>
            <person name="Bradley B."/>
            <person name="Brettin T.S."/>
            <person name="Brinkac L.M."/>
            <person name="Bruce D."/>
            <person name="Creasy T."/>
            <person name="Daugherty S.C."/>
            <person name="Davidsen T.M."/>
            <person name="DeBoy R.T."/>
            <person name="Detter J.C."/>
            <person name="Dodson R.J."/>
            <person name="Durkin A.S."/>
            <person name="Ganapathy A."/>
            <person name="Gwinn-Giglio M."/>
            <person name="Han C.S."/>
            <person name="Khouri H."/>
            <person name="Kiss H."/>
            <person name="Kothari S.P."/>
            <person name="Madupu R."/>
            <person name="Nelson K.E."/>
            <person name="Nelson W.C."/>
            <person name="Paulsen I."/>
            <person name="Penn K."/>
            <person name="Ren Q."/>
            <person name="Rosovitz M.J."/>
            <person name="Selengut J.D."/>
            <person name="Shrivastava S."/>
            <person name="Sullivan S.A."/>
            <person name="Tapia R."/>
            <person name="Thompson L.S."/>
            <person name="Watkins K.L."/>
            <person name="Yang Q."/>
            <person name="Yu C."/>
            <person name="Zafar N."/>
            <person name="Zhou L."/>
            <person name="Kuske C.R."/>
        </authorList>
    </citation>
    <scope>NUCLEOTIDE SEQUENCE [LARGE SCALE GENOMIC DNA]</scope>
    <source>
        <strain evidence="2">ATCC 51196 / DSM 11244 / BCRC 80197 / JCM 7670 / NBRC 15755 / NCIMB 13165 / 161</strain>
    </source>
</reference>
<dbReference type="KEGG" id="aca:ACP_0304"/>
<name>C1F9F0_ACIC5</name>
<dbReference type="InParanoid" id="C1F9F0"/>
<dbReference type="GO" id="GO:0030246">
    <property type="term" value="F:carbohydrate binding"/>
    <property type="evidence" value="ECO:0007669"/>
    <property type="project" value="InterPro"/>
</dbReference>